<gene>
    <name evidence="2" type="ORF">JAZ07_07885</name>
</gene>
<dbReference type="EMBL" id="JAEPCM010000266">
    <property type="protein sequence ID" value="MCG7946251.1"/>
    <property type="molecule type" value="Genomic_DNA"/>
</dbReference>
<reference evidence="2" key="1">
    <citation type="journal article" date="2021" name="Proc. Natl. Acad. Sci. U.S.A.">
        <title>Global biogeography of chemosynthetic symbionts reveals both localized and globally distributed symbiont groups. .</title>
        <authorList>
            <person name="Osvatic J.T."/>
            <person name="Wilkins L.G.E."/>
            <person name="Leibrecht L."/>
            <person name="Leray M."/>
            <person name="Zauner S."/>
            <person name="Polzin J."/>
            <person name="Camacho Y."/>
            <person name="Gros O."/>
            <person name="van Gils J.A."/>
            <person name="Eisen J.A."/>
            <person name="Petersen J.M."/>
            <person name="Yuen B."/>
        </authorList>
    </citation>
    <scope>NUCLEOTIDE SEQUENCE</scope>
    <source>
        <strain evidence="2">MAGclacostrist064TRANS</strain>
    </source>
</reference>
<feature type="signal peptide" evidence="1">
    <location>
        <begin position="1"/>
        <end position="18"/>
    </location>
</feature>
<accession>A0A9E4N308</accession>
<name>A0A9E4N308_9GAMM</name>
<comment type="caution">
    <text evidence="2">The sequence shown here is derived from an EMBL/GenBank/DDBJ whole genome shotgun (WGS) entry which is preliminary data.</text>
</comment>
<feature type="non-terminal residue" evidence="2">
    <location>
        <position position="67"/>
    </location>
</feature>
<evidence type="ECO:0008006" key="4">
    <source>
        <dbReference type="Google" id="ProtNLM"/>
    </source>
</evidence>
<organism evidence="2 3">
    <name type="scientific">Candidatus Thiodiazotropha taylori</name>
    <dbReference type="NCBI Taxonomy" id="2792791"/>
    <lineage>
        <taxon>Bacteria</taxon>
        <taxon>Pseudomonadati</taxon>
        <taxon>Pseudomonadota</taxon>
        <taxon>Gammaproteobacteria</taxon>
        <taxon>Chromatiales</taxon>
        <taxon>Sedimenticolaceae</taxon>
        <taxon>Candidatus Thiodiazotropha</taxon>
    </lineage>
</organism>
<evidence type="ECO:0000313" key="2">
    <source>
        <dbReference type="EMBL" id="MCG7946251.1"/>
    </source>
</evidence>
<proteinExistence type="predicted"/>
<protein>
    <recommendedName>
        <fullName evidence="4">Amidohydrolase</fullName>
    </recommendedName>
</protein>
<sequence length="67" mass="7603">MNRLIVSATFAALLPLFAVPLPCVSNERPTKLADVHLHWKWNQKEVTEPEQAINILRDNNVRLAVVT</sequence>
<dbReference type="AlphaFoldDB" id="A0A9E4N308"/>
<keyword evidence="1" id="KW-0732">Signal</keyword>
<evidence type="ECO:0000256" key="1">
    <source>
        <dbReference type="SAM" id="SignalP"/>
    </source>
</evidence>
<evidence type="ECO:0000313" key="3">
    <source>
        <dbReference type="Proteomes" id="UP000886667"/>
    </source>
</evidence>
<dbReference type="Proteomes" id="UP000886667">
    <property type="component" value="Unassembled WGS sequence"/>
</dbReference>
<feature type="chain" id="PRO_5039063225" description="Amidohydrolase" evidence="1">
    <location>
        <begin position="19"/>
        <end position="67"/>
    </location>
</feature>